<accession>A0A4V3D779</accession>
<reference evidence="3 4" key="1">
    <citation type="submission" date="2019-03" db="EMBL/GenBank/DDBJ databases">
        <title>Genomic Encyclopedia of Type Strains, Phase IV (KMG-IV): sequencing the most valuable type-strain genomes for metagenomic binning, comparative biology and taxonomic classification.</title>
        <authorList>
            <person name="Goeker M."/>
        </authorList>
    </citation>
    <scope>NUCLEOTIDE SEQUENCE [LARGE SCALE GENOMIC DNA]</scope>
    <source>
        <strain evidence="3 4">DSM 103792</strain>
    </source>
</reference>
<feature type="region of interest" description="Disordered" evidence="1">
    <location>
        <begin position="22"/>
        <end position="44"/>
    </location>
</feature>
<dbReference type="InterPro" id="IPR011042">
    <property type="entry name" value="6-blade_b-propeller_TolB-like"/>
</dbReference>
<protein>
    <submittedName>
        <fullName evidence="3">Putative repeat protein (TIGR03806 family)</fullName>
    </submittedName>
</protein>
<evidence type="ECO:0000259" key="2">
    <source>
        <dbReference type="Pfam" id="PF07995"/>
    </source>
</evidence>
<dbReference type="PANTHER" id="PTHR19328">
    <property type="entry name" value="HEDGEHOG-INTERACTING PROTEIN"/>
    <property type="match status" value="1"/>
</dbReference>
<feature type="domain" description="Glucose/Sorbosone dehydrogenase" evidence="2">
    <location>
        <begin position="90"/>
        <end position="393"/>
    </location>
</feature>
<organism evidence="3 4">
    <name type="scientific">Permianibacter aggregans</name>
    <dbReference type="NCBI Taxonomy" id="1510150"/>
    <lineage>
        <taxon>Bacteria</taxon>
        <taxon>Pseudomonadati</taxon>
        <taxon>Pseudomonadota</taxon>
        <taxon>Gammaproteobacteria</taxon>
        <taxon>Pseudomonadales</taxon>
        <taxon>Pseudomonadaceae</taxon>
        <taxon>Permianibacter</taxon>
    </lineage>
</organism>
<evidence type="ECO:0000313" key="3">
    <source>
        <dbReference type="EMBL" id="TDQ46787.1"/>
    </source>
</evidence>
<dbReference type="PROSITE" id="PS51257">
    <property type="entry name" value="PROKAR_LIPOPROTEIN"/>
    <property type="match status" value="1"/>
</dbReference>
<dbReference type="Proteomes" id="UP000295375">
    <property type="component" value="Unassembled WGS sequence"/>
</dbReference>
<keyword evidence="4" id="KW-1185">Reference proteome</keyword>
<dbReference type="RefSeq" id="WP_133591524.1">
    <property type="nucleotide sequence ID" value="NZ_CP037953.1"/>
</dbReference>
<dbReference type="InterPro" id="IPR011041">
    <property type="entry name" value="Quinoprot_gluc/sorb_DH_b-prop"/>
</dbReference>
<gene>
    <name evidence="3" type="ORF">EV696_11242</name>
</gene>
<dbReference type="EMBL" id="SNYM01000012">
    <property type="protein sequence ID" value="TDQ46787.1"/>
    <property type="molecule type" value="Genomic_DNA"/>
</dbReference>
<proteinExistence type="predicted"/>
<dbReference type="SUPFAM" id="SSF50952">
    <property type="entry name" value="Soluble quinoprotein glucose dehydrogenase"/>
    <property type="match status" value="1"/>
</dbReference>
<dbReference type="OrthoDB" id="338827at2"/>
<dbReference type="Gene3D" id="2.120.10.30">
    <property type="entry name" value="TolB, C-terminal domain"/>
    <property type="match status" value="1"/>
</dbReference>
<comment type="caution">
    <text evidence="3">The sequence shown here is derived from an EMBL/GenBank/DDBJ whole genome shotgun (WGS) entry which is preliminary data.</text>
</comment>
<dbReference type="Pfam" id="PF07995">
    <property type="entry name" value="GSDH"/>
    <property type="match status" value="1"/>
</dbReference>
<sequence>MPKLTLIWFSIVLAACGGGGGSNSPAPDPGNGAPPSGLAERPNNSSCIAKVSSGDAVALQTVFSSLPSNNALVGLYQAPNSSEWFYAVHQSGHIYRFANQANVSNKTVFLDVTQRVDFDGESGLLGLAFDPDYANNRRFYIYYTGGDDLTSYLERYTASSDFASVESQSRTVLLTLDQPYGNHNGGQIAFGPDGYLYIGLGDGGFAGDPHENGQNLNALLGKVLRIDVRNGGTSYQIPVDNPFASGGGRAEIFAYGLRNPWRFSFDRATGRLWLADVGQNLWEEINIVENGDNLGWNLTEGDHCYTPNCDKTGLKAPVYEYSHDDGCSVTGGFVYRGSAIAGLQGQYLFSDFCSATLWRLQQNDQQQWQRFTIAPAGGPPAAFAEDSQGEIYLLIYNGTIKKLVAAGSGESVTPAEKLSETGCVSAVDPKQPASGLIPYTINSPFWSDGAEKTRYLGLPNNTTITVQNNGDLLLPAGSVLVKNFSLAGTVFETRLLMHHGSHWQGYSYRWQSDGLDAIRQDSALVADVQGQQWLFPSAAQCQACHTDAANDSLGLTLGQLNKSLLYPSTQINANQLDTWQHIALFSSPLSASQRQQLLPDYRDGQYSLSQRARAYLDSNCAHCHQPGGPTSVAIDLRYATALSATGICDQPPQAGDLGIANARILAPGAPERSTLWQRMQRLDQFRMPPLSSFQVDQQGAGLIRDFIVNTANCS</sequence>
<dbReference type="PANTHER" id="PTHR19328:SF75">
    <property type="entry name" value="ALDOSE SUGAR DEHYDROGENASE YLII"/>
    <property type="match status" value="1"/>
</dbReference>
<evidence type="ECO:0000313" key="4">
    <source>
        <dbReference type="Proteomes" id="UP000295375"/>
    </source>
</evidence>
<evidence type="ECO:0000256" key="1">
    <source>
        <dbReference type="SAM" id="MobiDB-lite"/>
    </source>
</evidence>
<dbReference type="InterPro" id="IPR012938">
    <property type="entry name" value="Glc/Sorbosone_DH"/>
</dbReference>
<name>A0A4V3D779_9GAMM</name>
<dbReference type="AlphaFoldDB" id="A0A4V3D779"/>